<evidence type="ECO:0000259" key="6">
    <source>
        <dbReference type="Pfam" id="PF02310"/>
    </source>
</evidence>
<dbReference type="SUPFAM" id="SSF102114">
    <property type="entry name" value="Radical SAM enzymes"/>
    <property type="match status" value="1"/>
</dbReference>
<sequence length="212" mass="24511">MGKTDMRYKKVLCIYPYKQELKTVGFLPPIGLEYVASAIEDLVESVTIIDLRYESRSLSSFIDKNTDLVLVSHNWDIEGDFVKSTITSIPDNITVIVGGRYATECVHELFEDIPRIDGIARGDGDEIAREIVQKGISPDIEGLSYRFNDKIVHNKNRRLEPVRSDFYPNRKLRRYRYMVTLDEFQSDIQMDLMLGSRGCPYNCKFCDFKFNP</sequence>
<comment type="cofactor">
    <cofactor evidence="1">
        <name>[4Fe-4S] cluster</name>
        <dbReference type="ChEBI" id="CHEBI:49883"/>
    </cofactor>
</comment>
<keyword evidence="4" id="KW-0408">Iron</keyword>
<gene>
    <name evidence="7" type="ORF">S01H1_71723</name>
</gene>
<dbReference type="InterPro" id="IPR058240">
    <property type="entry name" value="rSAM_sf"/>
</dbReference>
<keyword evidence="2" id="KW-0949">S-adenosyl-L-methionine</keyword>
<keyword evidence="5" id="KW-0411">Iron-sulfur</keyword>
<accession>X0XY31</accession>
<evidence type="ECO:0000256" key="2">
    <source>
        <dbReference type="ARBA" id="ARBA00022691"/>
    </source>
</evidence>
<evidence type="ECO:0000313" key="7">
    <source>
        <dbReference type="EMBL" id="GAG29661.1"/>
    </source>
</evidence>
<dbReference type="Pfam" id="PF02310">
    <property type="entry name" value="B12-binding"/>
    <property type="match status" value="1"/>
</dbReference>
<dbReference type="GO" id="GO:0005829">
    <property type="term" value="C:cytosol"/>
    <property type="evidence" value="ECO:0007669"/>
    <property type="project" value="TreeGrafter"/>
</dbReference>
<dbReference type="EMBL" id="BARS01047782">
    <property type="protein sequence ID" value="GAG29661.1"/>
    <property type="molecule type" value="Genomic_DNA"/>
</dbReference>
<dbReference type="InterPro" id="IPR006158">
    <property type="entry name" value="Cobalamin-bd"/>
</dbReference>
<evidence type="ECO:0000256" key="1">
    <source>
        <dbReference type="ARBA" id="ARBA00001966"/>
    </source>
</evidence>
<dbReference type="GO" id="GO:0003824">
    <property type="term" value="F:catalytic activity"/>
    <property type="evidence" value="ECO:0007669"/>
    <property type="project" value="InterPro"/>
</dbReference>
<dbReference type="AlphaFoldDB" id="X0XY31"/>
<dbReference type="GO" id="GO:0051536">
    <property type="term" value="F:iron-sulfur cluster binding"/>
    <property type="evidence" value="ECO:0007669"/>
    <property type="project" value="UniProtKB-KW"/>
</dbReference>
<feature type="non-terminal residue" evidence="7">
    <location>
        <position position="212"/>
    </location>
</feature>
<comment type="caution">
    <text evidence="7">The sequence shown here is derived from an EMBL/GenBank/DDBJ whole genome shotgun (WGS) entry which is preliminary data.</text>
</comment>
<keyword evidence="3" id="KW-0479">Metal-binding</keyword>
<dbReference type="GO" id="GO:0031419">
    <property type="term" value="F:cobalamin binding"/>
    <property type="evidence" value="ECO:0007669"/>
    <property type="project" value="InterPro"/>
</dbReference>
<protein>
    <recommendedName>
        <fullName evidence="6">B12-binding domain-containing protein</fullName>
    </recommendedName>
</protein>
<dbReference type="GO" id="GO:0046872">
    <property type="term" value="F:metal ion binding"/>
    <property type="evidence" value="ECO:0007669"/>
    <property type="project" value="UniProtKB-KW"/>
</dbReference>
<dbReference type="SFLD" id="SFLDG01082">
    <property type="entry name" value="B12-binding_domain_containing"/>
    <property type="match status" value="1"/>
</dbReference>
<evidence type="ECO:0000256" key="3">
    <source>
        <dbReference type="ARBA" id="ARBA00022723"/>
    </source>
</evidence>
<feature type="domain" description="B12-binding" evidence="6">
    <location>
        <begin position="24"/>
        <end position="131"/>
    </location>
</feature>
<proteinExistence type="predicted"/>
<dbReference type="PANTHER" id="PTHR43409">
    <property type="entry name" value="ANAEROBIC MAGNESIUM-PROTOPORPHYRIN IX MONOMETHYL ESTER CYCLASE-RELATED"/>
    <property type="match status" value="1"/>
</dbReference>
<evidence type="ECO:0000256" key="5">
    <source>
        <dbReference type="ARBA" id="ARBA00023014"/>
    </source>
</evidence>
<organism evidence="7">
    <name type="scientific">marine sediment metagenome</name>
    <dbReference type="NCBI Taxonomy" id="412755"/>
    <lineage>
        <taxon>unclassified sequences</taxon>
        <taxon>metagenomes</taxon>
        <taxon>ecological metagenomes</taxon>
    </lineage>
</organism>
<dbReference type="InterPro" id="IPR051198">
    <property type="entry name" value="BchE-like"/>
</dbReference>
<dbReference type="InterPro" id="IPR007197">
    <property type="entry name" value="rSAM"/>
</dbReference>
<evidence type="ECO:0000256" key="4">
    <source>
        <dbReference type="ARBA" id="ARBA00023004"/>
    </source>
</evidence>
<dbReference type="SFLD" id="SFLDS00029">
    <property type="entry name" value="Radical_SAM"/>
    <property type="match status" value="1"/>
</dbReference>
<reference evidence="7" key="1">
    <citation type="journal article" date="2014" name="Front. Microbiol.">
        <title>High frequency of phylogenetically diverse reductive dehalogenase-homologous genes in deep subseafloor sedimentary metagenomes.</title>
        <authorList>
            <person name="Kawai M."/>
            <person name="Futagami T."/>
            <person name="Toyoda A."/>
            <person name="Takaki Y."/>
            <person name="Nishi S."/>
            <person name="Hori S."/>
            <person name="Arai W."/>
            <person name="Tsubouchi T."/>
            <person name="Morono Y."/>
            <person name="Uchiyama I."/>
            <person name="Ito T."/>
            <person name="Fujiyama A."/>
            <person name="Inagaki F."/>
            <person name="Takami H."/>
        </authorList>
    </citation>
    <scope>NUCLEOTIDE SEQUENCE</scope>
    <source>
        <strain evidence="7">Expedition CK06-06</strain>
    </source>
</reference>
<dbReference type="PANTHER" id="PTHR43409:SF15">
    <property type="entry name" value="PUTATIVE-RELATED"/>
    <property type="match status" value="1"/>
</dbReference>
<dbReference type="Gene3D" id="3.40.50.280">
    <property type="entry name" value="Cobalamin-binding domain"/>
    <property type="match status" value="1"/>
</dbReference>
<name>X0XY31_9ZZZZ</name>